<dbReference type="PANTHER" id="PTHR28063">
    <property type="entry name" value="RNA POLYMERASE II NUCLEAR LOCALIZATION PROTEIN IWR1"/>
    <property type="match status" value="1"/>
</dbReference>
<feature type="compositionally biased region" description="Basic and acidic residues" evidence="2">
    <location>
        <begin position="72"/>
        <end position="81"/>
    </location>
</feature>
<feature type="region of interest" description="Disordered" evidence="2">
    <location>
        <begin position="240"/>
        <end position="305"/>
    </location>
</feature>
<evidence type="ECO:0000313" key="5">
    <source>
        <dbReference type="Proteomes" id="UP001303889"/>
    </source>
</evidence>
<evidence type="ECO:0000259" key="3">
    <source>
        <dbReference type="Pfam" id="PF08574"/>
    </source>
</evidence>
<dbReference type="AlphaFoldDB" id="A0AAN6MTF2"/>
<reference evidence="4" key="2">
    <citation type="submission" date="2023-05" db="EMBL/GenBank/DDBJ databases">
        <authorList>
            <consortium name="Lawrence Berkeley National Laboratory"/>
            <person name="Steindorff A."/>
            <person name="Hensen N."/>
            <person name="Bonometti L."/>
            <person name="Westerberg I."/>
            <person name="Brannstrom I.O."/>
            <person name="Guillou S."/>
            <person name="Cros-Aarteil S."/>
            <person name="Calhoun S."/>
            <person name="Haridas S."/>
            <person name="Kuo A."/>
            <person name="Mondo S."/>
            <person name="Pangilinan J."/>
            <person name="Riley R."/>
            <person name="Labutti K."/>
            <person name="Andreopoulos B."/>
            <person name="Lipzen A."/>
            <person name="Chen C."/>
            <person name="Yanf M."/>
            <person name="Daum C."/>
            <person name="Ng V."/>
            <person name="Clum A."/>
            <person name="Ohm R."/>
            <person name="Martin F."/>
            <person name="Silar P."/>
            <person name="Natvig D."/>
            <person name="Lalanne C."/>
            <person name="Gautier V."/>
            <person name="Ament-Velasquez S.L."/>
            <person name="Kruys A."/>
            <person name="Hutchinson M.I."/>
            <person name="Powell A.J."/>
            <person name="Barry K."/>
            <person name="Miller A.N."/>
            <person name="Grigoriev I.V."/>
            <person name="Debuchy R."/>
            <person name="Gladieux P."/>
            <person name="Thoren M.H."/>
            <person name="Johannesson H."/>
        </authorList>
    </citation>
    <scope>NUCLEOTIDE SEQUENCE</scope>
    <source>
        <strain evidence="4">CBS 103.79</strain>
    </source>
</reference>
<organism evidence="4 5">
    <name type="scientific">Staphylotrichum tortipilum</name>
    <dbReference type="NCBI Taxonomy" id="2831512"/>
    <lineage>
        <taxon>Eukaryota</taxon>
        <taxon>Fungi</taxon>
        <taxon>Dikarya</taxon>
        <taxon>Ascomycota</taxon>
        <taxon>Pezizomycotina</taxon>
        <taxon>Sordariomycetes</taxon>
        <taxon>Sordariomycetidae</taxon>
        <taxon>Sordariales</taxon>
        <taxon>Chaetomiaceae</taxon>
        <taxon>Staphylotrichum</taxon>
    </lineage>
</organism>
<dbReference type="PANTHER" id="PTHR28063:SF1">
    <property type="entry name" value="RNA POLYMERASE II NUCLEAR LOCALIZATION PROTEIN IWR1"/>
    <property type="match status" value="1"/>
</dbReference>
<keyword evidence="5" id="KW-1185">Reference proteome</keyword>
<feature type="compositionally biased region" description="Low complexity" evidence="2">
    <location>
        <begin position="168"/>
        <end position="179"/>
    </location>
</feature>
<feature type="compositionally biased region" description="Basic and acidic residues" evidence="2">
    <location>
        <begin position="26"/>
        <end position="60"/>
    </location>
</feature>
<protein>
    <recommendedName>
        <fullName evidence="3">Transcription factor Iwr1 domain-containing protein</fullName>
    </recommendedName>
</protein>
<feature type="compositionally biased region" description="Basic residues" evidence="2">
    <location>
        <begin position="254"/>
        <end position="265"/>
    </location>
</feature>
<feature type="domain" description="Transcription factor Iwr1" evidence="3">
    <location>
        <begin position="307"/>
        <end position="378"/>
    </location>
</feature>
<dbReference type="GO" id="GO:0005737">
    <property type="term" value="C:cytoplasm"/>
    <property type="evidence" value="ECO:0007669"/>
    <property type="project" value="TreeGrafter"/>
</dbReference>
<dbReference type="Proteomes" id="UP001303889">
    <property type="component" value="Unassembled WGS sequence"/>
</dbReference>
<dbReference type="Pfam" id="PF08574">
    <property type="entry name" value="Iwr1"/>
    <property type="match status" value="1"/>
</dbReference>
<name>A0AAN6MTF2_9PEZI</name>
<comment type="caution">
    <text evidence="4">The sequence shown here is derived from an EMBL/GenBank/DDBJ whole genome shotgun (WGS) entry which is preliminary data.</text>
</comment>
<evidence type="ECO:0000313" key="4">
    <source>
        <dbReference type="EMBL" id="KAK3906330.1"/>
    </source>
</evidence>
<reference evidence="4" key="1">
    <citation type="journal article" date="2023" name="Mol. Phylogenet. Evol.">
        <title>Genome-scale phylogeny and comparative genomics of the fungal order Sordariales.</title>
        <authorList>
            <person name="Hensen N."/>
            <person name="Bonometti L."/>
            <person name="Westerberg I."/>
            <person name="Brannstrom I.O."/>
            <person name="Guillou S."/>
            <person name="Cros-Aarteil S."/>
            <person name="Calhoun S."/>
            <person name="Haridas S."/>
            <person name="Kuo A."/>
            <person name="Mondo S."/>
            <person name="Pangilinan J."/>
            <person name="Riley R."/>
            <person name="LaButti K."/>
            <person name="Andreopoulos B."/>
            <person name="Lipzen A."/>
            <person name="Chen C."/>
            <person name="Yan M."/>
            <person name="Daum C."/>
            <person name="Ng V."/>
            <person name="Clum A."/>
            <person name="Steindorff A."/>
            <person name="Ohm R.A."/>
            <person name="Martin F."/>
            <person name="Silar P."/>
            <person name="Natvig D.O."/>
            <person name="Lalanne C."/>
            <person name="Gautier V."/>
            <person name="Ament-Velasquez S.L."/>
            <person name="Kruys A."/>
            <person name="Hutchinson M.I."/>
            <person name="Powell A.J."/>
            <person name="Barry K."/>
            <person name="Miller A.N."/>
            <person name="Grigoriev I.V."/>
            <person name="Debuchy R."/>
            <person name="Gladieux P."/>
            <person name="Hiltunen Thoren M."/>
            <person name="Johannesson H."/>
        </authorList>
    </citation>
    <scope>NUCLEOTIDE SEQUENCE</scope>
    <source>
        <strain evidence="4">CBS 103.79</strain>
    </source>
</reference>
<dbReference type="EMBL" id="MU855329">
    <property type="protein sequence ID" value="KAK3906330.1"/>
    <property type="molecule type" value="Genomic_DNA"/>
</dbReference>
<dbReference type="GO" id="GO:0006606">
    <property type="term" value="P:protein import into nucleus"/>
    <property type="evidence" value="ECO:0007669"/>
    <property type="project" value="InterPro"/>
</dbReference>
<feature type="compositionally biased region" description="Basic residues" evidence="2">
    <location>
        <begin position="188"/>
        <end position="204"/>
    </location>
</feature>
<proteinExistence type="inferred from homology"/>
<evidence type="ECO:0000256" key="1">
    <source>
        <dbReference type="ARBA" id="ARBA00010218"/>
    </source>
</evidence>
<feature type="region of interest" description="Disordered" evidence="2">
    <location>
        <begin position="1"/>
        <end position="81"/>
    </location>
</feature>
<feature type="region of interest" description="Disordered" evidence="2">
    <location>
        <begin position="155"/>
        <end position="217"/>
    </location>
</feature>
<evidence type="ECO:0000256" key="2">
    <source>
        <dbReference type="SAM" id="MobiDB-lite"/>
    </source>
</evidence>
<sequence length="431" mass="48517">MVAVPPDTIHVKRKRGTDDGTPVDFLRVERAKRSRSDDGRWVYQRKTADADPKRASEHAVRPASIGPPVIRPTRDGDEDRPLAHLRPAPAILSEDTASMRRFHLSRLDSPQLLGGVSKKRAIPAVFVERDAKKHRESLKAIMMGHNLHPTELAAPAADAQRTKPSPIPADANTDPASAAAPPPATPVKLKRPGRGARTTKHSPKRTPPPRVEDSEMDDLAREWDALAIEEIAKNRHLIEQQRTKSKYSPATSRFKPKAPKLRYHERHPEVTAAAAAARATDEAEATAEVAKDMEVDAVKHDKTDDEDDYVLETYERVPIERLQDKAVPAERIGLLVLDSAPDLDFFYGNESESSDEFPEDEEDENAEDYYAADYPDEDLQWDDEFDRNAYHYLNKNAADDEEFDERDFVDEVWDHCDKDHRDKDVGLDGLP</sequence>
<dbReference type="InterPro" id="IPR013883">
    <property type="entry name" value="TF_Iwr1_dom"/>
</dbReference>
<feature type="compositionally biased region" description="Basic and acidic residues" evidence="2">
    <location>
        <begin position="289"/>
        <end position="303"/>
    </location>
</feature>
<comment type="similarity">
    <text evidence="1">Belongs to the IWR1/SLC7A6OS family.</text>
</comment>
<dbReference type="InterPro" id="IPR040150">
    <property type="entry name" value="Iwr1"/>
</dbReference>
<accession>A0AAN6MTF2</accession>
<feature type="region of interest" description="Disordered" evidence="2">
    <location>
        <begin position="347"/>
        <end position="373"/>
    </location>
</feature>
<gene>
    <name evidence="4" type="ORF">C8A05DRAFT_40827</name>
</gene>
<feature type="compositionally biased region" description="Acidic residues" evidence="2">
    <location>
        <begin position="352"/>
        <end position="367"/>
    </location>
</feature>